<dbReference type="PROSITE" id="PS50119">
    <property type="entry name" value="ZF_BBOX"/>
    <property type="match status" value="1"/>
</dbReference>
<keyword evidence="13" id="KW-1185">Reference proteome</keyword>
<evidence type="ECO:0000256" key="7">
    <source>
        <dbReference type="ARBA" id="ARBA00023242"/>
    </source>
</evidence>
<keyword evidence="3" id="KW-0479">Metal-binding</keyword>
<dbReference type="GO" id="GO:0008270">
    <property type="term" value="F:zinc ion binding"/>
    <property type="evidence" value="ECO:0007669"/>
    <property type="project" value="UniProtKB-KW"/>
</dbReference>
<dbReference type="PANTHER" id="PTHR31717:SF45">
    <property type="entry name" value="ZINC FINGER PROTEIN CONSTANS-LIKE 14-RELATED"/>
    <property type="match status" value="1"/>
</dbReference>
<evidence type="ECO:0000256" key="4">
    <source>
        <dbReference type="ARBA" id="ARBA00022737"/>
    </source>
</evidence>
<dbReference type="GO" id="GO:0005634">
    <property type="term" value="C:nucleus"/>
    <property type="evidence" value="ECO:0007669"/>
    <property type="project" value="UniProtKB-SubCell"/>
</dbReference>
<keyword evidence="5 8" id="KW-0863">Zinc-finger</keyword>
<dbReference type="InterPro" id="IPR010402">
    <property type="entry name" value="CCT_domain"/>
</dbReference>
<evidence type="ECO:0000256" key="6">
    <source>
        <dbReference type="ARBA" id="ARBA00022833"/>
    </source>
</evidence>
<evidence type="ECO:0000256" key="10">
    <source>
        <dbReference type="SAM" id="MobiDB-lite"/>
    </source>
</evidence>
<dbReference type="InterPro" id="IPR000315">
    <property type="entry name" value="Znf_B-box"/>
</dbReference>
<dbReference type="Proteomes" id="UP001515500">
    <property type="component" value="Chromosome 15"/>
</dbReference>
<dbReference type="GO" id="GO:0006355">
    <property type="term" value="P:regulation of DNA-templated transcription"/>
    <property type="evidence" value="ECO:0007669"/>
    <property type="project" value="UniProtKB-ARBA"/>
</dbReference>
<dbReference type="AlphaFoldDB" id="A0AB40CKF8"/>
<evidence type="ECO:0000259" key="12">
    <source>
        <dbReference type="PROSITE" id="PS51017"/>
    </source>
</evidence>
<dbReference type="InterPro" id="IPR049808">
    <property type="entry name" value="CONSTANS-like_Bbox1"/>
</dbReference>
<evidence type="ECO:0000256" key="3">
    <source>
        <dbReference type="ARBA" id="ARBA00022723"/>
    </source>
</evidence>
<evidence type="ECO:0000313" key="13">
    <source>
        <dbReference type="Proteomes" id="UP001515500"/>
    </source>
</evidence>
<reference evidence="14" key="1">
    <citation type="submission" date="2025-08" db="UniProtKB">
        <authorList>
            <consortium name="RefSeq"/>
        </authorList>
    </citation>
    <scope>IDENTIFICATION</scope>
</reference>
<comment type="similarity">
    <text evidence="2">Belongs to the CONSTANS family.</text>
</comment>
<dbReference type="GeneID" id="120277552"/>
<dbReference type="CDD" id="cd19821">
    <property type="entry name" value="Bbox1_BBX-like"/>
    <property type="match status" value="1"/>
</dbReference>
<feature type="domain" description="B box-type" evidence="11">
    <location>
        <begin position="4"/>
        <end position="51"/>
    </location>
</feature>
<accession>A0AB40CKF8</accession>
<evidence type="ECO:0000256" key="2">
    <source>
        <dbReference type="ARBA" id="ARBA00010024"/>
    </source>
</evidence>
<dbReference type="SMART" id="SM00336">
    <property type="entry name" value="BBOX"/>
    <property type="match status" value="1"/>
</dbReference>
<evidence type="ECO:0000313" key="14">
    <source>
        <dbReference type="RefSeq" id="XP_039140346.1"/>
    </source>
</evidence>
<evidence type="ECO:0000256" key="1">
    <source>
        <dbReference type="ARBA" id="ARBA00004123"/>
    </source>
</evidence>
<feature type="region of interest" description="Disordered" evidence="10">
    <location>
        <begin position="222"/>
        <end position="249"/>
    </location>
</feature>
<name>A0AB40CKF8_DIOCR</name>
<sequence length="249" mass="27145">MDAAAAAACDYCRGQRAVVYCSPDSARLCLSCDVHVHSANALASRHVRSLICDRCLVQPAITWCMDEGAILCHDCDCCAFSFACSSLLHRRQPVGCYSGCPSSSDLLSLWSSVLNVNHLTNAPFQFHCSSDDVCGLYPFQDASLDFAADNLVEGVLDNSDQGMMINGNGIQHVGSISISNHTGESSAVDYQDCGVSPMLLNNESSTLDANYPQARTEAKMRYNQKKKSRKFGKNLKYGTRKVKSEKMKT</sequence>
<feature type="domain" description="CCT" evidence="12">
    <location>
        <begin position="215"/>
        <end position="249"/>
    </location>
</feature>
<evidence type="ECO:0000259" key="11">
    <source>
        <dbReference type="PROSITE" id="PS50119"/>
    </source>
</evidence>
<evidence type="ECO:0000256" key="9">
    <source>
        <dbReference type="PROSITE-ProRule" id="PRU00357"/>
    </source>
</evidence>
<proteinExistence type="inferred from homology"/>
<protein>
    <submittedName>
        <fullName evidence="14">Zinc finger protein CONSTANS-LIKE 9-like</fullName>
    </submittedName>
</protein>
<keyword evidence="7 9" id="KW-0539">Nucleus</keyword>
<evidence type="ECO:0000256" key="8">
    <source>
        <dbReference type="PROSITE-ProRule" id="PRU00024"/>
    </source>
</evidence>
<comment type="subcellular location">
    <subcellularLocation>
        <location evidence="1 9">Nucleus</location>
    </subcellularLocation>
</comment>
<dbReference type="PROSITE" id="PS51017">
    <property type="entry name" value="CCT"/>
    <property type="match status" value="1"/>
</dbReference>
<dbReference type="Pfam" id="PF00643">
    <property type="entry name" value="zf-B_box"/>
    <property type="match status" value="1"/>
</dbReference>
<organism evidence="13 14">
    <name type="scientific">Dioscorea cayennensis subsp. rotundata</name>
    <name type="common">White Guinea yam</name>
    <name type="synonym">Dioscorea rotundata</name>
    <dbReference type="NCBI Taxonomy" id="55577"/>
    <lineage>
        <taxon>Eukaryota</taxon>
        <taxon>Viridiplantae</taxon>
        <taxon>Streptophyta</taxon>
        <taxon>Embryophyta</taxon>
        <taxon>Tracheophyta</taxon>
        <taxon>Spermatophyta</taxon>
        <taxon>Magnoliopsida</taxon>
        <taxon>Liliopsida</taxon>
        <taxon>Dioscoreales</taxon>
        <taxon>Dioscoreaceae</taxon>
        <taxon>Dioscorea</taxon>
    </lineage>
</organism>
<evidence type="ECO:0000256" key="5">
    <source>
        <dbReference type="ARBA" id="ARBA00022771"/>
    </source>
</evidence>
<dbReference type="PANTHER" id="PTHR31717">
    <property type="entry name" value="ZINC FINGER PROTEIN CONSTANS-LIKE 10"/>
    <property type="match status" value="1"/>
</dbReference>
<dbReference type="RefSeq" id="XP_039140346.1">
    <property type="nucleotide sequence ID" value="XM_039284412.1"/>
</dbReference>
<keyword evidence="4" id="KW-0677">Repeat</keyword>
<keyword evidence="6" id="KW-0862">Zinc</keyword>
<gene>
    <name evidence="14" type="primary">LOC120277552</name>
</gene>
<feature type="compositionally biased region" description="Basic residues" evidence="10">
    <location>
        <begin position="222"/>
        <end position="241"/>
    </location>
</feature>